<feature type="domain" description="Proline dehydrogenase" evidence="3">
    <location>
        <begin position="148"/>
        <end position="413"/>
    </location>
</feature>
<dbReference type="GO" id="GO:0071949">
    <property type="term" value="F:FAD binding"/>
    <property type="evidence" value="ECO:0007669"/>
    <property type="project" value="TreeGrafter"/>
</dbReference>
<keyword evidence="5" id="KW-1185">Reference proteome</keyword>
<dbReference type="GO" id="GO:0004657">
    <property type="term" value="F:proline dehydrogenase activity"/>
    <property type="evidence" value="ECO:0007669"/>
    <property type="project" value="InterPro"/>
</dbReference>
<dbReference type="GO" id="GO:0010133">
    <property type="term" value="P:L-proline catabolic process to L-glutamate"/>
    <property type="evidence" value="ECO:0007669"/>
    <property type="project" value="TreeGrafter"/>
</dbReference>
<dbReference type="Proteomes" id="UP000076717">
    <property type="component" value="Unassembled WGS sequence"/>
</dbReference>
<dbReference type="InterPro" id="IPR015659">
    <property type="entry name" value="Proline_oxidase"/>
</dbReference>
<dbReference type="PANTHER" id="PTHR13914:SF0">
    <property type="entry name" value="PROLINE DEHYDROGENASE 1, MITOCHONDRIAL"/>
    <property type="match status" value="1"/>
</dbReference>
<dbReference type="PATRIC" id="fig|1671680.3.peg.2971"/>
<name>A0A166H855_9MICO</name>
<dbReference type="AlphaFoldDB" id="A0A166H855"/>
<evidence type="ECO:0000259" key="3">
    <source>
        <dbReference type="Pfam" id="PF01619"/>
    </source>
</evidence>
<proteinExistence type="predicted"/>
<sequence>MTDLASPALGTGPGSTGPSPDSVAPRLVDESIALVRRWLREAAAIPVDASGARLAGVLKDPSGLDFTVGFVDGVVRPEDTRVAAAALKAIAGGVPGFLPAPMRAAVALGGVMAPLLPDVVVPIARRVLRRMVGHLIIDATDSRLGPAIAAIRRDGVRLNMNLLGEAVLGRAEAQRRLEGTHRLLARDDVDYVSIKVSSSTAPHTPWAFDAAVDDIVAELAPLFARAAAASPQKFINLDMEEYKDLDLTIAVFTRILDRPEFAGLEAGIVLQAYLPDALSAMIRLQEWSTARRARGGAGIKVRLVKGANLPMEQVEASVHGWPLATWSSKQDSDTNYKRVLDYALQPERIRAVRVGVAGHNLFDIAYSWLLAGERGVRDGIDYEMLLGMAQGQAEAVRRTVGSLLLYTPVVAPAEFDVAIAT</sequence>
<dbReference type="InterPro" id="IPR029041">
    <property type="entry name" value="FAD-linked_oxidoreductase-like"/>
</dbReference>
<dbReference type="Gene3D" id="3.20.20.220">
    <property type="match status" value="1"/>
</dbReference>
<evidence type="ECO:0000313" key="5">
    <source>
        <dbReference type="Proteomes" id="UP000076717"/>
    </source>
</evidence>
<evidence type="ECO:0000256" key="2">
    <source>
        <dbReference type="SAM" id="MobiDB-lite"/>
    </source>
</evidence>
<dbReference type="EMBL" id="LIIN01000133">
    <property type="protein sequence ID" value="KZX20121.1"/>
    <property type="molecule type" value="Genomic_DNA"/>
</dbReference>
<evidence type="ECO:0000256" key="1">
    <source>
        <dbReference type="ARBA" id="ARBA00023002"/>
    </source>
</evidence>
<evidence type="ECO:0000313" key="4">
    <source>
        <dbReference type="EMBL" id="KZX20121.1"/>
    </source>
</evidence>
<feature type="region of interest" description="Disordered" evidence="2">
    <location>
        <begin position="1"/>
        <end position="24"/>
    </location>
</feature>
<accession>A0A166H855</accession>
<protein>
    <submittedName>
        <fullName evidence="4">Bifunctional protein PutA</fullName>
    </submittedName>
</protein>
<dbReference type="SUPFAM" id="SSF51730">
    <property type="entry name" value="FAD-linked oxidoreductase"/>
    <property type="match status" value="1"/>
</dbReference>
<dbReference type="PANTHER" id="PTHR13914">
    <property type="entry name" value="PROLINE OXIDASE"/>
    <property type="match status" value="1"/>
</dbReference>
<feature type="compositionally biased region" description="Low complexity" evidence="2">
    <location>
        <begin position="1"/>
        <end position="22"/>
    </location>
</feature>
<reference evidence="4 5" key="1">
    <citation type="submission" date="2015-08" db="EMBL/GenBank/DDBJ databases">
        <title>Draft Genome Sequence of Rathayibacter sp. Strain VKM Ac-2596 Isolated from Leaf Gall Induced by Plant-Parasitic Nematodes.</title>
        <authorList>
            <person name="Vasilenko O.V."/>
            <person name="Starodumova I.P."/>
            <person name="Tarlachkov S.V."/>
            <person name="Dorofeeva L.V."/>
            <person name="Evtushenko L.I."/>
        </authorList>
    </citation>
    <scope>NUCLEOTIDE SEQUENCE [LARGE SCALE GENOMIC DNA]</scope>
    <source>
        <strain evidence="4 5">VKM Ac-2596</strain>
    </source>
</reference>
<dbReference type="InterPro" id="IPR002872">
    <property type="entry name" value="Proline_DH_dom"/>
</dbReference>
<organism evidence="4 5">
    <name type="scientific">Rathayibacter tanaceti</name>
    <dbReference type="NCBI Taxonomy" id="1671680"/>
    <lineage>
        <taxon>Bacteria</taxon>
        <taxon>Bacillati</taxon>
        <taxon>Actinomycetota</taxon>
        <taxon>Actinomycetes</taxon>
        <taxon>Micrococcales</taxon>
        <taxon>Microbacteriaceae</taxon>
        <taxon>Rathayibacter</taxon>
    </lineage>
</organism>
<comment type="caution">
    <text evidence="4">The sequence shown here is derived from an EMBL/GenBank/DDBJ whole genome shotgun (WGS) entry which is preliminary data.</text>
</comment>
<gene>
    <name evidence="4" type="primary">putA_1</name>
    <name evidence="4" type="ORF">ACH61_02766</name>
</gene>
<keyword evidence="1" id="KW-0560">Oxidoreductase</keyword>
<dbReference type="Pfam" id="PF01619">
    <property type="entry name" value="Pro_dh"/>
    <property type="match status" value="1"/>
</dbReference>